<organism evidence="2 3">
    <name type="scientific">Clostridium fessum</name>
    <dbReference type="NCBI Taxonomy" id="2126740"/>
    <lineage>
        <taxon>Bacteria</taxon>
        <taxon>Bacillati</taxon>
        <taxon>Bacillota</taxon>
        <taxon>Clostridia</taxon>
        <taxon>Eubacteriales</taxon>
        <taxon>Clostridiaceae</taxon>
        <taxon>Clostridium</taxon>
    </lineage>
</organism>
<keyword evidence="1" id="KW-0175">Coiled coil</keyword>
<feature type="coiled-coil region" evidence="1">
    <location>
        <begin position="668"/>
        <end position="702"/>
    </location>
</feature>
<dbReference type="Gene3D" id="1.20.120.20">
    <property type="entry name" value="Apolipoprotein"/>
    <property type="match status" value="1"/>
</dbReference>
<feature type="coiled-coil region" evidence="1">
    <location>
        <begin position="125"/>
        <end position="159"/>
    </location>
</feature>
<sequence length="1132" mass="126702">MAKYTGRRIVPKHAGEWDIRKEYEELQIVLDADSGNSFISNLPVPKGTALSDEKYWSLFSLHSEQIAEAEEHLTQTAEDIRSELSETENRINKNVSDTEGRINESLSSTESKVNTSLSETENRVTARVENAKSDLTAKVAAAERQMNQNAQNVAQTNKALNARMDQIAKGRTSDTEVLDARVDSEGNTFDNLGAAIRSIYPKAKEGLDALQESKVDANYDATGELTEGITVNTINGETQKFEHVQTTALIPVDTACQKVYYTGQVFNWIGVAGYDANGTFVASILDSRDTEQPQEYKEKELEIPEGVFQIRASSYAKDLSLKVCGESAKLWNQVQRERQNQKKMAVEIEALRSADDALAKETMTSLNLPFLYDGVSNIWEGSSPVLQTYYVPLTVLRSVFIQEIQFTLRTIGETTLTAMLESEEGEVFRQSVELVKGDNRITLILHRFIDEGAYKLRVRSTDKVLYYPVRPNTGKEIRNDFFSNEPSGNVEYDYKNRLIVFMGKILIGTGKVDTTLSYSGMAADAAIVGQAFKEEREYTDTLASGKLDAVRSRNLLDPSRYRPGWFAFVHSSIIQYHADNLRYGSTDYIPVSEKGLVTKGSGTNGVTSQVVFDKAKKALRYVDANDQYTYQEGDAYVMFFYMASSGQKLCVVEGTEYVYEAYTDYKPLDDLKQELNSLQTEADNQKKQLTNLTTRLDQLVAVPEKKDLRLVPAAPVYTVCNNLSTARNYHVSVWVDHLIAETGWKNRAAGFGTEMEERFDLYSPFTNTAVNSGEDVLEQTVEKSFVSDVYKTQKLKFKHRSTLASMGKNQFPKILVIGDSVTDGYLAGVGKTDADLPTHYWSWVRYLFDLDRKDAKAAETEYRCLMVGMPGTMNGKHYGSSSSFKLDGKTVVNYAMGKGGWSAEDLNLATFESASNINPFYDEKTKGFSLKACLDKYRTLADNGMTRLIPGETAGTEVKDANAYDLCTPTHVVINLNHNSSLAEYKANIPDIVKTIKREYPDIIVILMSIDETGTYFPAKYPEYRASEITLGGLHSKNVSIYQYFCDELQDEANGVYVCSGHLIQPAVESYPTLDYVSADSVGRQSGRVLHMAYGRGQYGGPNWHPNNYAHCAWGYQLYALVKYTLALQDMK</sequence>
<keyword evidence="3" id="KW-1185">Reference proteome</keyword>
<dbReference type="Proteomes" id="UP000241048">
    <property type="component" value="Unassembled WGS sequence"/>
</dbReference>
<dbReference type="AlphaFoldDB" id="A0A2T3FUU5"/>
<dbReference type="RefSeq" id="WP_107000204.1">
    <property type="nucleotide sequence ID" value="NZ_PYLO01000001.1"/>
</dbReference>
<dbReference type="EMBL" id="PYLO01000001">
    <property type="protein sequence ID" value="PST39055.1"/>
    <property type="molecule type" value="Genomic_DNA"/>
</dbReference>
<dbReference type="InterPro" id="IPR036514">
    <property type="entry name" value="SGNH_hydro_sf"/>
</dbReference>
<reference evidence="2 3" key="1">
    <citation type="submission" date="2018-03" db="EMBL/GenBank/DDBJ databases">
        <title>Lachnoclostridium SNUG30386 gen.nov., sp.nov., isolated from human faeces.</title>
        <authorList>
            <person name="Seo B."/>
            <person name="Jeon K."/>
            <person name="Ko G."/>
        </authorList>
    </citation>
    <scope>NUCLEOTIDE SEQUENCE [LARGE SCALE GENOMIC DNA]</scope>
    <source>
        <strain evidence="2 3">SNUG30386</strain>
    </source>
</reference>
<name>A0A2T3FUU5_9CLOT</name>
<gene>
    <name evidence="2" type="ORF">C7U56_03830</name>
</gene>
<comment type="caution">
    <text evidence="2">The sequence shown here is derived from an EMBL/GenBank/DDBJ whole genome shotgun (WGS) entry which is preliminary data.</text>
</comment>
<dbReference type="SUPFAM" id="SSF52266">
    <property type="entry name" value="SGNH hydrolase"/>
    <property type="match status" value="1"/>
</dbReference>
<dbReference type="Gene3D" id="3.40.50.1110">
    <property type="entry name" value="SGNH hydrolase"/>
    <property type="match status" value="1"/>
</dbReference>
<evidence type="ECO:0000313" key="2">
    <source>
        <dbReference type="EMBL" id="PST39055.1"/>
    </source>
</evidence>
<evidence type="ECO:0000313" key="3">
    <source>
        <dbReference type="Proteomes" id="UP000241048"/>
    </source>
</evidence>
<protein>
    <submittedName>
        <fullName evidence="2">Uncharacterized protein</fullName>
    </submittedName>
</protein>
<proteinExistence type="predicted"/>
<accession>A0A2T3FUU5</accession>
<evidence type="ECO:0000256" key="1">
    <source>
        <dbReference type="SAM" id="Coils"/>
    </source>
</evidence>